<reference evidence="6" key="2">
    <citation type="submission" date="2021-04" db="EMBL/GenBank/DDBJ databases">
        <authorList>
            <person name="Gilroy R."/>
        </authorList>
    </citation>
    <scope>NUCLEOTIDE SEQUENCE</scope>
    <source>
        <strain evidence="6">A5-1222</strain>
    </source>
</reference>
<reference evidence="6" key="1">
    <citation type="journal article" date="2021" name="PeerJ">
        <title>Extensive microbial diversity within the chicken gut microbiome revealed by metagenomics and culture.</title>
        <authorList>
            <person name="Gilroy R."/>
            <person name="Ravi A."/>
            <person name="Getino M."/>
            <person name="Pursley I."/>
            <person name="Horton D.L."/>
            <person name="Alikhan N.F."/>
            <person name="Baker D."/>
            <person name="Gharbi K."/>
            <person name="Hall N."/>
            <person name="Watson M."/>
            <person name="Adriaenssens E.M."/>
            <person name="Foster-Nyarko E."/>
            <person name="Jarju S."/>
            <person name="Secka A."/>
            <person name="Antonio M."/>
            <person name="Oren A."/>
            <person name="Chaudhuri R.R."/>
            <person name="La Ragione R."/>
            <person name="Hildebrand F."/>
            <person name="Pallen M.J."/>
        </authorList>
    </citation>
    <scope>NUCLEOTIDE SEQUENCE</scope>
    <source>
        <strain evidence="6">A5-1222</strain>
    </source>
</reference>
<feature type="transmembrane region" description="Helical" evidence="5">
    <location>
        <begin position="372"/>
        <end position="390"/>
    </location>
</feature>
<name>A0A9E2KX39_9BACT</name>
<dbReference type="AlphaFoldDB" id="A0A9E2KX39"/>
<dbReference type="GO" id="GO:0016020">
    <property type="term" value="C:membrane"/>
    <property type="evidence" value="ECO:0007669"/>
    <property type="project" value="UniProtKB-SubCell"/>
</dbReference>
<evidence type="ECO:0000256" key="3">
    <source>
        <dbReference type="ARBA" id="ARBA00022989"/>
    </source>
</evidence>
<dbReference type="Proteomes" id="UP000824247">
    <property type="component" value="Unassembled WGS sequence"/>
</dbReference>
<dbReference type="InterPro" id="IPR050598">
    <property type="entry name" value="AminoAcid_Transporter"/>
</dbReference>
<feature type="transmembrane region" description="Helical" evidence="5">
    <location>
        <begin position="166"/>
        <end position="185"/>
    </location>
</feature>
<protein>
    <submittedName>
        <fullName evidence="6">APC family permease</fullName>
    </submittedName>
</protein>
<feature type="transmembrane region" description="Helical" evidence="5">
    <location>
        <begin position="337"/>
        <end position="360"/>
    </location>
</feature>
<evidence type="ECO:0000256" key="5">
    <source>
        <dbReference type="SAM" id="Phobius"/>
    </source>
</evidence>
<dbReference type="Gene3D" id="1.20.1740.10">
    <property type="entry name" value="Amino acid/polyamine transporter I"/>
    <property type="match status" value="1"/>
</dbReference>
<gene>
    <name evidence="6" type="ORF">H9897_02645</name>
</gene>
<keyword evidence="4 5" id="KW-0472">Membrane</keyword>
<evidence type="ECO:0000256" key="4">
    <source>
        <dbReference type="ARBA" id="ARBA00023136"/>
    </source>
</evidence>
<accession>A0A9E2KX39</accession>
<feature type="transmembrane region" description="Helical" evidence="5">
    <location>
        <begin position="411"/>
        <end position="434"/>
    </location>
</feature>
<feature type="transmembrane region" description="Helical" evidence="5">
    <location>
        <begin position="128"/>
        <end position="154"/>
    </location>
</feature>
<dbReference type="PIRSF" id="PIRSF006060">
    <property type="entry name" value="AA_transporter"/>
    <property type="match status" value="1"/>
</dbReference>
<evidence type="ECO:0000256" key="2">
    <source>
        <dbReference type="ARBA" id="ARBA00022692"/>
    </source>
</evidence>
<feature type="transmembrane region" description="Helical" evidence="5">
    <location>
        <begin position="205"/>
        <end position="226"/>
    </location>
</feature>
<feature type="transmembrane region" description="Helical" evidence="5">
    <location>
        <begin position="12"/>
        <end position="31"/>
    </location>
</feature>
<proteinExistence type="predicted"/>
<organism evidence="6 7">
    <name type="scientific">Candidatus Ureaplasma intestinipullorum</name>
    <dbReference type="NCBI Taxonomy" id="2838770"/>
    <lineage>
        <taxon>Bacteria</taxon>
        <taxon>Bacillati</taxon>
        <taxon>Mycoplasmatota</taxon>
        <taxon>Mycoplasmoidales</taxon>
        <taxon>Mycoplasmoidaceae</taxon>
        <taxon>Ureaplasma</taxon>
    </lineage>
</organism>
<evidence type="ECO:0000313" key="7">
    <source>
        <dbReference type="Proteomes" id="UP000824247"/>
    </source>
</evidence>
<dbReference type="InterPro" id="IPR002293">
    <property type="entry name" value="AA/rel_permease1"/>
</dbReference>
<feature type="transmembrane region" description="Helical" evidence="5">
    <location>
        <begin position="43"/>
        <end position="65"/>
    </location>
</feature>
<dbReference type="PANTHER" id="PTHR11785">
    <property type="entry name" value="AMINO ACID TRANSPORTER"/>
    <property type="match status" value="1"/>
</dbReference>
<comment type="subcellular location">
    <subcellularLocation>
        <location evidence="1">Membrane</location>
        <topology evidence="1">Multi-pass membrane protein</topology>
    </subcellularLocation>
</comment>
<feature type="transmembrane region" description="Helical" evidence="5">
    <location>
        <begin position="282"/>
        <end position="309"/>
    </location>
</feature>
<keyword evidence="3 5" id="KW-1133">Transmembrane helix</keyword>
<feature type="transmembrane region" description="Helical" evidence="5">
    <location>
        <begin position="238"/>
        <end position="262"/>
    </location>
</feature>
<dbReference type="GO" id="GO:0015179">
    <property type="term" value="F:L-amino acid transmembrane transporter activity"/>
    <property type="evidence" value="ECO:0007669"/>
    <property type="project" value="TreeGrafter"/>
</dbReference>
<dbReference type="Pfam" id="PF13520">
    <property type="entry name" value="AA_permease_2"/>
    <property type="match status" value="1"/>
</dbReference>
<dbReference type="EMBL" id="JAHLFM010000041">
    <property type="protein sequence ID" value="MBU3831029.1"/>
    <property type="molecule type" value="Genomic_DNA"/>
</dbReference>
<feature type="transmembrane region" description="Helical" evidence="5">
    <location>
        <begin position="454"/>
        <end position="474"/>
    </location>
</feature>
<keyword evidence="2 5" id="KW-0812">Transmembrane</keyword>
<sequence length="500" mass="55591">MSVSVKTAKKIGLFSAISILIGSVIGIGIFFKNNTVFQNNDNNAIGVLISWILASVISLAAAYSFSELGLNHRNGSGIGGVVEKHLGHKFGRFISFNNSFFYFGILNLAVAIFSAESIVNIFMENQSITIHFAAIMTIGLALIFIFVVFNYLSLKWSTIFQVVSTILKFLPLSMVAIAGLVYGIMHPNLSLFNPSSEHGSLSINGILSSIPAILFAYDSFLGVASLQGEMENPRKKVPLTIVVGMGICIIMYLFITIGQIMVNSGTAGGVFQIIFANNPVAAHAFSVFINVFILICVLGVLNSLVLVSLRTNLYAVKHRIYYGYWWFNKMNTSDLKIGMIVALFIYTFWWIILMIPSAILNTDAFVDGISNFPTLFMFAIYGTVILKGFINRFDKRVHVIKMPGFMFIAPIAIIGCYLAFGYQFFYFFSINAFLHPFEKINWGLFKAGTYTIKAYMGSICFLTMLLAFSVLPLINDSLIKLRYKKMNLPKNNLLVKELII</sequence>
<evidence type="ECO:0000256" key="1">
    <source>
        <dbReference type="ARBA" id="ARBA00004141"/>
    </source>
</evidence>
<comment type="caution">
    <text evidence="6">The sequence shown here is derived from an EMBL/GenBank/DDBJ whole genome shotgun (WGS) entry which is preliminary data.</text>
</comment>
<evidence type="ECO:0000313" key="6">
    <source>
        <dbReference type="EMBL" id="MBU3831029.1"/>
    </source>
</evidence>
<dbReference type="PANTHER" id="PTHR11785:SF512">
    <property type="entry name" value="SOBREMESA, ISOFORM B"/>
    <property type="match status" value="1"/>
</dbReference>
<feature type="transmembrane region" description="Helical" evidence="5">
    <location>
        <begin position="100"/>
        <end position="122"/>
    </location>
</feature>